<protein>
    <submittedName>
        <fullName evidence="2">(pine wood nematode) hypothetical protein</fullName>
    </submittedName>
</protein>
<dbReference type="EMBL" id="CAJFCV020000005">
    <property type="protein sequence ID" value="CAG9121915.1"/>
    <property type="molecule type" value="Genomic_DNA"/>
</dbReference>
<evidence type="ECO:0000313" key="6">
    <source>
        <dbReference type="WBParaSite" id="BXY_0722000.1"/>
    </source>
</evidence>
<evidence type="ECO:0000313" key="3">
    <source>
        <dbReference type="EMBL" id="CAG9121915.1"/>
    </source>
</evidence>
<dbReference type="InterPro" id="IPR055119">
    <property type="entry name" value="Mig18_Fn1"/>
</dbReference>
<reference evidence="6" key="1">
    <citation type="submission" date="2016-11" db="UniProtKB">
        <authorList>
            <consortium name="WormBaseParasite"/>
        </authorList>
    </citation>
    <scope>IDENTIFICATION</scope>
</reference>
<dbReference type="Proteomes" id="UP000095284">
    <property type="component" value="Unplaced"/>
</dbReference>
<accession>A0A1I7S2J1</accession>
<organism evidence="4 6">
    <name type="scientific">Bursaphelenchus xylophilus</name>
    <name type="common">Pinewood nematode worm</name>
    <name type="synonym">Aphelenchoides xylophilus</name>
    <dbReference type="NCBI Taxonomy" id="6326"/>
    <lineage>
        <taxon>Eukaryota</taxon>
        <taxon>Metazoa</taxon>
        <taxon>Ecdysozoa</taxon>
        <taxon>Nematoda</taxon>
        <taxon>Chromadorea</taxon>
        <taxon>Rhabditida</taxon>
        <taxon>Tylenchina</taxon>
        <taxon>Tylenchomorpha</taxon>
        <taxon>Aphelenchoidea</taxon>
        <taxon>Aphelenchoididae</taxon>
        <taxon>Bursaphelenchus</taxon>
    </lineage>
</organism>
<dbReference type="OrthoDB" id="5785512at2759"/>
<feature type="domain" description="Abnormal cell migration protein 18-like fibronectin type I" evidence="1">
    <location>
        <begin position="46"/>
        <end position="114"/>
    </location>
</feature>
<dbReference type="InterPro" id="IPR040282">
    <property type="entry name" value="Mig-18-like"/>
</dbReference>
<dbReference type="Proteomes" id="UP000582659">
    <property type="component" value="Unassembled WGS sequence"/>
</dbReference>
<dbReference type="PANTHER" id="PTHR35572">
    <property type="entry name" value="PROTEIN CBG04538-RELATED"/>
    <property type="match status" value="1"/>
</dbReference>
<evidence type="ECO:0000313" key="2">
    <source>
        <dbReference type="EMBL" id="CAD5230834.1"/>
    </source>
</evidence>
<gene>
    <name evidence="2" type="ORF">BXYJ_LOCUS11179</name>
</gene>
<dbReference type="Pfam" id="PF23003">
    <property type="entry name" value="Fn1_2"/>
    <property type="match status" value="1"/>
</dbReference>
<reference evidence="3" key="2">
    <citation type="submission" date="2020-08" db="EMBL/GenBank/DDBJ databases">
        <authorList>
            <person name="Kikuchi T."/>
        </authorList>
    </citation>
    <scope>NUCLEOTIDE SEQUENCE</scope>
    <source>
        <strain evidence="2">Ka4C1</strain>
    </source>
</reference>
<dbReference type="EMBL" id="CAJFDI010000005">
    <property type="protein sequence ID" value="CAD5230834.1"/>
    <property type="molecule type" value="Genomic_DNA"/>
</dbReference>
<evidence type="ECO:0000313" key="4">
    <source>
        <dbReference type="Proteomes" id="UP000095284"/>
    </source>
</evidence>
<dbReference type="WBParaSite" id="BXY_0722000.1">
    <property type="protein sequence ID" value="BXY_0722000.1"/>
    <property type="gene ID" value="BXY_0722000"/>
</dbReference>
<dbReference type="AlphaFoldDB" id="A0A1I7S2J1"/>
<name>A0A1I7S2J1_BURXY</name>
<dbReference type="Proteomes" id="UP000659654">
    <property type="component" value="Unassembled WGS sequence"/>
</dbReference>
<evidence type="ECO:0000313" key="5">
    <source>
        <dbReference type="Proteomes" id="UP000659654"/>
    </source>
</evidence>
<proteinExistence type="predicted"/>
<sequence>MIYNQKESLRKSYFLSFLKLRLIMKTVFTVLLLVALSAAALAELMCEENGKKFRNGQEWTANKNFLKTCVVHDMGWETKIIACLNPSTKQRIPVGSSVVNGKYRIRCERSEDGGVSIRSGPA</sequence>
<keyword evidence="5" id="KW-1185">Reference proteome</keyword>
<evidence type="ECO:0000259" key="1">
    <source>
        <dbReference type="Pfam" id="PF23003"/>
    </source>
</evidence>